<name>A0A8S1BTS5_9INSE</name>
<feature type="domain" description="CHK kinase-like" evidence="1">
    <location>
        <begin position="117"/>
        <end position="321"/>
    </location>
</feature>
<protein>
    <recommendedName>
        <fullName evidence="1">CHK kinase-like domain-containing protein</fullName>
    </recommendedName>
</protein>
<dbReference type="PANTHER" id="PTHR11012:SF30">
    <property type="entry name" value="PROTEIN KINASE-LIKE DOMAIN-CONTAINING"/>
    <property type="match status" value="1"/>
</dbReference>
<accession>A0A8S1BTS5</accession>
<dbReference type="SMART" id="SM00587">
    <property type="entry name" value="CHK"/>
    <property type="match status" value="1"/>
</dbReference>
<evidence type="ECO:0000259" key="1">
    <source>
        <dbReference type="SMART" id="SM00587"/>
    </source>
</evidence>
<sequence>MSVQLYAGDMIAAVKAIHGPKSTLRDFTVINGSEAAQEYLSCVVRVKAVCDVEGEEKIANFVVKMKPLLDMQRTIVEGMKVFDQEVAFYTKLLPLMKRNMPGLKIVECYFAHSEGVIVMEDLAQQGYRNLTTSLSEYREQNGDAQARMVMRELAKFHAASQGFDWLNLLPGCFEKDMRLEIEGSDAFQNMIGGSLRNSIVPIMQHMYKDDLLYIKKYTDWIANLEDEVWPFLVKSWKANPRYINAVCNGDFWANNIMFLFDPKTRALRDLRLIDFQMMRYSHVYFDLQHFFYVSTKASFREQHMQSLLRTYLDAFLAFNNVSPDLKTFDQFMDGFNETKLSAILIGLAMCPIAVAFIDEMVQIDNAGPSEDQVSKLLGNEENAEVKWAKSVKAFEEDELFRREIKVMVADLITDMDRQIF</sequence>
<organism evidence="2 3">
    <name type="scientific">Cloeon dipterum</name>
    <dbReference type="NCBI Taxonomy" id="197152"/>
    <lineage>
        <taxon>Eukaryota</taxon>
        <taxon>Metazoa</taxon>
        <taxon>Ecdysozoa</taxon>
        <taxon>Arthropoda</taxon>
        <taxon>Hexapoda</taxon>
        <taxon>Insecta</taxon>
        <taxon>Pterygota</taxon>
        <taxon>Palaeoptera</taxon>
        <taxon>Ephemeroptera</taxon>
        <taxon>Pisciforma</taxon>
        <taxon>Baetidae</taxon>
        <taxon>Cloeon</taxon>
    </lineage>
</organism>
<dbReference type="InterPro" id="IPR004119">
    <property type="entry name" value="EcKL"/>
</dbReference>
<dbReference type="Pfam" id="PF02958">
    <property type="entry name" value="EcKL"/>
    <property type="match status" value="1"/>
</dbReference>
<proteinExistence type="predicted"/>
<keyword evidence="3" id="KW-1185">Reference proteome</keyword>
<dbReference type="EMBL" id="CADEPI010000002">
    <property type="protein sequence ID" value="CAB3359725.1"/>
    <property type="molecule type" value="Genomic_DNA"/>
</dbReference>
<gene>
    <name evidence="2" type="ORF">CLODIP_2_CD07903</name>
</gene>
<evidence type="ECO:0000313" key="3">
    <source>
        <dbReference type="Proteomes" id="UP000494165"/>
    </source>
</evidence>
<reference evidence="2 3" key="1">
    <citation type="submission" date="2020-04" db="EMBL/GenBank/DDBJ databases">
        <authorList>
            <person name="Alioto T."/>
            <person name="Alioto T."/>
            <person name="Gomez Garrido J."/>
        </authorList>
    </citation>
    <scope>NUCLEOTIDE SEQUENCE [LARGE SCALE GENOMIC DNA]</scope>
</reference>
<dbReference type="PANTHER" id="PTHR11012">
    <property type="entry name" value="PROTEIN KINASE-LIKE DOMAIN-CONTAINING"/>
    <property type="match status" value="1"/>
</dbReference>
<dbReference type="SUPFAM" id="SSF56112">
    <property type="entry name" value="Protein kinase-like (PK-like)"/>
    <property type="match status" value="1"/>
</dbReference>
<dbReference type="AlphaFoldDB" id="A0A8S1BTS5"/>
<dbReference type="Gene3D" id="3.90.1200.10">
    <property type="match status" value="1"/>
</dbReference>
<evidence type="ECO:0000313" key="2">
    <source>
        <dbReference type="EMBL" id="CAB3359725.1"/>
    </source>
</evidence>
<comment type="caution">
    <text evidence="2">The sequence shown here is derived from an EMBL/GenBank/DDBJ whole genome shotgun (WGS) entry which is preliminary data.</text>
</comment>
<dbReference type="InterPro" id="IPR015897">
    <property type="entry name" value="CHK_kinase-like"/>
</dbReference>
<dbReference type="Proteomes" id="UP000494165">
    <property type="component" value="Unassembled WGS sequence"/>
</dbReference>
<dbReference type="OrthoDB" id="190089at2759"/>
<dbReference type="InterPro" id="IPR011009">
    <property type="entry name" value="Kinase-like_dom_sf"/>
</dbReference>